<evidence type="ECO:0000313" key="1">
    <source>
        <dbReference type="EMBL" id="AWT55063.1"/>
    </source>
</evidence>
<proteinExistence type="predicted"/>
<dbReference type="InterPro" id="IPR036412">
    <property type="entry name" value="HAD-like_sf"/>
</dbReference>
<reference evidence="1 2" key="1">
    <citation type="journal article" date="2013" name="Genome Announc.">
        <title>Draft genome sequence of MKD8, a conjugal recipient Mycobacterium smegmatis strain.</title>
        <authorList>
            <person name="Gray T.A."/>
            <person name="Palumbo M.J."/>
            <person name="Derbyshire K.M."/>
        </authorList>
    </citation>
    <scope>NUCLEOTIDE SEQUENCE [LARGE SCALE GENOMIC DNA]</scope>
    <source>
        <strain evidence="1 2">MKD8</strain>
    </source>
</reference>
<dbReference type="EMBL" id="CP027541">
    <property type="protein sequence ID" value="AWT55063.1"/>
    <property type="molecule type" value="Genomic_DNA"/>
</dbReference>
<dbReference type="InterPro" id="IPR023198">
    <property type="entry name" value="PGP-like_dom2"/>
</dbReference>
<dbReference type="Gene3D" id="3.40.50.1000">
    <property type="entry name" value="HAD superfamily/HAD-like"/>
    <property type="match status" value="1"/>
</dbReference>
<gene>
    <name evidence="1" type="ORF">D806_040970</name>
</gene>
<name>A0A2U9PTK2_MYCSE</name>
<dbReference type="PANTHER" id="PTHR18901">
    <property type="entry name" value="2-DEOXYGLUCOSE-6-PHOSPHATE PHOSPHATASE 2"/>
    <property type="match status" value="1"/>
</dbReference>
<accession>A0A2U9PTK2</accession>
<dbReference type="NCBIfam" id="TIGR01509">
    <property type="entry name" value="HAD-SF-IA-v3"/>
    <property type="match status" value="1"/>
</dbReference>
<dbReference type="SFLD" id="SFLDG01129">
    <property type="entry name" value="C1.5:_HAD__Beta-PGM__Phosphata"/>
    <property type="match status" value="1"/>
</dbReference>
<dbReference type="AlphaFoldDB" id="A0A2U9PTK2"/>
<sequence length="262" mass="28065">MFPVAPVTRIVMISKVRQVSDAVADVTKASGPDTIENMLAVLWDMDGTLVDSEKLWDISMHALYARMGAVLTPEVRESTVGGSSETVMRIVYEDIGLEPDPVAMAESADWLHAYTGELFEQGLPWRPGAQEMLDALVAAEVPMALVTNTRRDLAERALNSIGRHYFSVSVCGDEVPSGKPAPDPYLRAAELLGVPVARCLAVEDSVTGTTAAEAAGCPVLVIPNDVAVPHGPRRKQVESLSLLGVDDLRAIHAELGPERLSA</sequence>
<evidence type="ECO:0000313" key="2">
    <source>
        <dbReference type="Proteomes" id="UP000011200"/>
    </source>
</evidence>
<dbReference type="Gene3D" id="1.10.150.240">
    <property type="entry name" value="Putative phosphatase, domain 2"/>
    <property type="match status" value="1"/>
</dbReference>
<protein>
    <submittedName>
        <fullName evidence="1">Phosphoglycolate phosphatase, chromosomal</fullName>
    </submittedName>
</protein>
<dbReference type="InterPro" id="IPR023214">
    <property type="entry name" value="HAD_sf"/>
</dbReference>
<dbReference type="SFLD" id="SFLDS00003">
    <property type="entry name" value="Haloacid_Dehalogenase"/>
    <property type="match status" value="1"/>
</dbReference>
<dbReference type="Proteomes" id="UP000011200">
    <property type="component" value="Chromosome"/>
</dbReference>
<dbReference type="SUPFAM" id="SSF56784">
    <property type="entry name" value="HAD-like"/>
    <property type="match status" value="1"/>
</dbReference>
<dbReference type="CDD" id="cd07505">
    <property type="entry name" value="HAD_BPGM-like"/>
    <property type="match status" value="1"/>
</dbReference>
<dbReference type="PANTHER" id="PTHR18901:SF38">
    <property type="entry name" value="PSEUDOURIDINE-5'-PHOSPHATASE"/>
    <property type="match status" value="1"/>
</dbReference>
<organism evidence="1 2">
    <name type="scientific">Mycolicibacterium smegmatis (strain MKD8)</name>
    <name type="common">Mycobacterium smegmatis</name>
    <dbReference type="NCBI Taxonomy" id="1214915"/>
    <lineage>
        <taxon>Bacteria</taxon>
        <taxon>Bacillati</taxon>
        <taxon>Actinomycetota</taxon>
        <taxon>Actinomycetes</taxon>
        <taxon>Mycobacteriales</taxon>
        <taxon>Mycobacteriaceae</taxon>
        <taxon>Mycolicibacterium</taxon>
    </lineage>
</organism>
<dbReference type="InterPro" id="IPR006439">
    <property type="entry name" value="HAD-SF_hydro_IA"/>
</dbReference>
<dbReference type="Pfam" id="PF00702">
    <property type="entry name" value="Hydrolase"/>
    <property type="match status" value="1"/>
</dbReference>
<reference evidence="2" key="2">
    <citation type="submission" date="2018-03" db="EMBL/GenBank/DDBJ databases">
        <authorList>
            <person name="Derbyshire K."/>
            <person name="Gray T.A."/>
            <person name="Champion M."/>
        </authorList>
    </citation>
    <scope>NUCLEOTIDE SEQUENCE [LARGE SCALE GENOMIC DNA]</scope>
    <source>
        <strain evidence="2">MKD8</strain>
    </source>
</reference>